<dbReference type="RefSeq" id="WP_341839943.1">
    <property type="nucleotide sequence ID" value="NZ_CP149792.1"/>
</dbReference>
<dbReference type="Proteomes" id="UP001449657">
    <property type="component" value="Chromosome"/>
</dbReference>
<feature type="signal peptide" evidence="1">
    <location>
        <begin position="1"/>
        <end position="22"/>
    </location>
</feature>
<name>A0ABZ2YYU8_9BACT</name>
<proteinExistence type="predicted"/>
<evidence type="ECO:0000256" key="1">
    <source>
        <dbReference type="SAM" id="SignalP"/>
    </source>
</evidence>
<keyword evidence="3" id="KW-1185">Reference proteome</keyword>
<reference evidence="2 3" key="1">
    <citation type="submission" date="2024-03" db="EMBL/GenBank/DDBJ databases">
        <title>Chitinophaga caseinilytica sp. nov., a casein hydrolysing bacterium isolated from forest soil.</title>
        <authorList>
            <person name="Lee D.S."/>
            <person name="Han D.M."/>
            <person name="Baek J.H."/>
            <person name="Choi D.G."/>
            <person name="Jeon J.H."/>
            <person name="Jeon C.O."/>
        </authorList>
    </citation>
    <scope>NUCLEOTIDE SEQUENCE [LARGE SCALE GENOMIC DNA]</scope>
    <source>
        <strain evidence="2 3">KACC 19118</strain>
    </source>
</reference>
<accession>A0ABZ2YYU8</accession>
<dbReference type="InterPro" id="IPR019861">
    <property type="entry name" value="PorP/SprF_Bacteroidetes"/>
</dbReference>
<sequence>MAKHYPVCLLLLAMLLCESARAQQDVQFSQYVFNMLNVNTAYAGYRGGTSFNAIYRRQWEGIPGSPKSAGASIDWLTPAAEDRMALSANFLHEELGPQKTLSVGAGYTYRIPLDASGARRLCFGIGGGFTQYRLDGTLLTYVDEHDNSIPVTNASHIEPDANFGVYYYTPKWYATASIRNLLQTTGVKGFNWNDEYFRTLERNPHLYLGAGTVISLAENFKLKPSFLWKDDFKGPSNVDLSCFLNIHELVWIGGSYRTGIRIWDASGKNMDLTNRDAASAMVEFMAAKWLRVGYAYDFTTSGLRNYQSGSHEISISLFMPKKGVREVSPRYF</sequence>
<feature type="chain" id="PRO_5047471988" evidence="1">
    <location>
        <begin position="23"/>
        <end position="332"/>
    </location>
</feature>
<evidence type="ECO:0000313" key="2">
    <source>
        <dbReference type="EMBL" id="WZN45189.1"/>
    </source>
</evidence>
<organism evidence="2 3">
    <name type="scientific">Chitinophaga caseinilytica</name>
    <dbReference type="NCBI Taxonomy" id="2267521"/>
    <lineage>
        <taxon>Bacteria</taxon>
        <taxon>Pseudomonadati</taxon>
        <taxon>Bacteroidota</taxon>
        <taxon>Chitinophagia</taxon>
        <taxon>Chitinophagales</taxon>
        <taxon>Chitinophagaceae</taxon>
        <taxon>Chitinophaga</taxon>
    </lineage>
</organism>
<keyword evidence="1" id="KW-0732">Signal</keyword>
<protein>
    <submittedName>
        <fullName evidence="2">Type IX secretion system membrane protein PorP/SprF</fullName>
    </submittedName>
</protein>
<dbReference type="NCBIfam" id="TIGR03519">
    <property type="entry name" value="T9SS_PorP_fam"/>
    <property type="match status" value="1"/>
</dbReference>
<evidence type="ECO:0000313" key="3">
    <source>
        <dbReference type="Proteomes" id="UP001449657"/>
    </source>
</evidence>
<gene>
    <name evidence="2" type="ORF">WJU22_20020</name>
</gene>
<dbReference type="EMBL" id="CP150096">
    <property type="protein sequence ID" value="WZN45189.1"/>
    <property type="molecule type" value="Genomic_DNA"/>
</dbReference>
<dbReference type="Pfam" id="PF11751">
    <property type="entry name" value="PorP_SprF"/>
    <property type="match status" value="1"/>
</dbReference>